<dbReference type="PANTHER" id="PTHR11934:SF0">
    <property type="entry name" value="RIBOSE-5-PHOSPHATE ISOMERASE"/>
    <property type="match status" value="1"/>
</dbReference>
<dbReference type="NCBIfam" id="NF001924">
    <property type="entry name" value="PRK00702.1"/>
    <property type="match status" value="1"/>
</dbReference>
<dbReference type="InterPro" id="IPR037171">
    <property type="entry name" value="NagB/RpiA_transferase-like"/>
</dbReference>
<dbReference type="Proteomes" id="UP000018733">
    <property type="component" value="Unassembled WGS sequence"/>
</dbReference>
<dbReference type="GO" id="GO:0005829">
    <property type="term" value="C:cytosol"/>
    <property type="evidence" value="ECO:0007669"/>
    <property type="project" value="TreeGrafter"/>
</dbReference>
<feature type="active site" description="Proton acceptor" evidence="3">
    <location>
        <position position="111"/>
    </location>
</feature>
<dbReference type="GO" id="GO:0004751">
    <property type="term" value="F:ribose-5-phosphate isomerase activity"/>
    <property type="evidence" value="ECO:0007669"/>
    <property type="project" value="UniProtKB-UniRule"/>
</dbReference>
<dbReference type="HOGENOM" id="CLU_056590_1_1_4"/>
<dbReference type="FunFam" id="3.40.50.1360:FF:000001">
    <property type="entry name" value="Ribose-5-phosphate isomerase A"/>
    <property type="match status" value="1"/>
</dbReference>
<feature type="binding site" evidence="3">
    <location>
        <begin position="102"/>
        <end position="105"/>
    </location>
    <ligand>
        <name>substrate</name>
    </ligand>
</feature>
<dbReference type="RefSeq" id="WP_024007203.1">
    <property type="nucleotide sequence ID" value="NZ_KI650983.1"/>
</dbReference>
<dbReference type="GO" id="GO:0006014">
    <property type="term" value="P:D-ribose metabolic process"/>
    <property type="evidence" value="ECO:0007669"/>
    <property type="project" value="TreeGrafter"/>
</dbReference>
<dbReference type="SUPFAM" id="SSF100950">
    <property type="entry name" value="NagB/RpiA/CoA transferase-like"/>
    <property type="match status" value="1"/>
</dbReference>
<dbReference type="PANTHER" id="PTHR11934">
    <property type="entry name" value="RIBOSE-5-PHOSPHATE ISOMERASE"/>
    <property type="match status" value="1"/>
</dbReference>
<comment type="subunit">
    <text evidence="3">Homodimer.</text>
</comment>
<feature type="binding site" evidence="3">
    <location>
        <position position="129"/>
    </location>
    <ligand>
        <name>substrate</name>
    </ligand>
</feature>
<dbReference type="AlphaFoldDB" id="V8QMW6"/>
<comment type="caution">
    <text evidence="4">The sequence shown here is derived from an EMBL/GenBank/DDBJ whole genome shotgun (WGS) entry which is preliminary data.</text>
</comment>
<evidence type="ECO:0000256" key="3">
    <source>
        <dbReference type="HAMAP-Rule" id="MF_00170"/>
    </source>
</evidence>
<dbReference type="PATRIC" id="fig|1424334.3.peg.4298"/>
<dbReference type="Gene3D" id="3.30.70.260">
    <property type="match status" value="1"/>
</dbReference>
<dbReference type="HAMAP" id="MF_00170">
    <property type="entry name" value="Rib_5P_isom_A"/>
    <property type="match status" value="1"/>
</dbReference>
<gene>
    <name evidence="3" type="primary">rpiA</name>
    <name evidence="4" type="ORF">W822_21450</name>
</gene>
<dbReference type="UniPathway" id="UPA00115">
    <property type="reaction ID" value="UER00412"/>
</dbReference>
<comment type="pathway">
    <text evidence="3">Carbohydrate degradation; pentose phosphate pathway; D-ribose 5-phosphate from D-ribulose 5-phosphate (non-oxidative stage): step 1/1.</text>
</comment>
<dbReference type="SUPFAM" id="SSF75445">
    <property type="entry name" value="D-ribose-5-phosphate isomerase (RpiA), lid domain"/>
    <property type="match status" value="1"/>
</dbReference>
<dbReference type="STRING" id="1424334.W822_21450"/>
<comment type="similarity">
    <text evidence="3">Belongs to the ribose 5-phosphate isomerase family.</text>
</comment>
<dbReference type="InterPro" id="IPR020672">
    <property type="entry name" value="Ribose5P_isomerase_typA_subgr"/>
</dbReference>
<dbReference type="Gene3D" id="3.40.50.1360">
    <property type="match status" value="1"/>
</dbReference>
<dbReference type="GO" id="GO:0009052">
    <property type="term" value="P:pentose-phosphate shunt, non-oxidative branch"/>
    <property type="evidence" value="ECO:0007669"/>
    <property type="project" value="UniProtKB-UniRule"/>
</dbReference>
<feature type="binding site" evidence="3">
    <location>
        <begin position="35"/>
        <end position="38"/>
    </location>
    <ligand>
        <name>substrate</name>
    </ligand>
</feature>
<comment type="catalytic activity">
    <reaction evidence="1 3">
        <text>aldehydo-D-ribose 5-phosphate = D-ribulose 5-phosphate</text>
        <dbReference type="Rhea" id="RHEA:14657"/>
        <dbReference type="ChEBI" id="CHEBI:58121"/>
        <dbReference type="ChEBI" id="CHEBI:58273"/>
        <dbReference type="EC" id="5.3.1.6"/>
    </reaction>
</comment>
<dbReference type="NCBIfam" id="TIGR00021">
    <property type="entry name" value="rpiA"/>
    <property type="match status" value="1"/>
</dbReference>
<evidence type="ECO:0000313" key="4">
    <source>
        <dbReference type="EMBL" id="ETF00339.1"/>
    </source>
</evidence>
<sequence length="237" mass="25286">MELKSQEQLKREVAQAAVTYIRPFFGGQAVIGVGTGSTADLFIDELAKYKSEFAGAVASSERSAARLRQHGVRVLDLSETDRPLPVYVDGADEINPLLQMVKGGGGAHTREKIVAAASERFVCIVDETKCVDLLGEFAVPLEVIPMAVPIVIRKIAALGATATLRAGFTTDNGNPILDVAGLRLADAREMETTMNAIAGVVTCGLFALEPATVVMVAKQQGVDIREHECHIPVTERS</sequence>
<evidence type="ECO:0000313" key="5">
    <source>
        <dbReference type="Proteomes" id="UP000018733"/>
    </source>
</evidence>
<reference evidence="4 5" key="1">
    <citation type="journal article" date="2014" name="Genome Announc.">
        <title>Draft Genome Sequence of Advenella kashmirensis Strain W13003, a Polycyclic Aromatic Hydrocarbon-Degrading Bacterium.</title>
        <authorList>
            <person name="Wang X."/>
            <person name="Jin D."/>
            <person name="Zhou L."/>
            <person name="Wu L."/>
            <person name="An W."/>
            <person name="Zhao L."/>
        </authorList>
    </citation>
    <scope>NUCLEOTIDE SEQUENCE [LARGE SCALE GENOMIC DNA]</scope>
    <source>
        <strain evidence="4 5">W13003</strain>
    </source>
</reference>
<protein>
    <recommendedName>
        <fullName evidence="3">Ribose-5-phosphate isomerase A</fullName>
        <ecNumber evidence="3">5.3.1.6</ecNumber>
    </recommendedName>
    <alternativeName>
        <fullName evidence="3">Phosphoriboisomerase A</fullName>
        <shortName evidence="3">PRI</shortName>
    </alternativeName>
</protein>
<name>V8QMW6_9BURK</name>
<evidence type="ECO:0000256" key="2">
    <source>
        <dbReference type="ARBA" id="ARBA00023235"/>
    </source>
</evidence>
<dbReference type="EMBL" id="AYXT01000014">
    <property type="protein sequence ID" value="ETF00339.1"/>
    <property type="molecule type" value="Genomic_DNA"/>
</dbReference>
<dbReference type="Pfam" id="PF06026">
    <property type="entry name" value="Rib_5-P_isom_A"/>
    <property type="match status" value="1"/>
</dbReference>
<feature type="binding site" evidence="3">
    <location>
        <begin position="89"/>
        <end position="92"/>
    </location>
    <ligand>
        <name>substrate</name>
    </ligand>
</feature>
<accession>V8QMW6</accession>
<comment type="function">
    <text evidence="3">Catalyzes the reversible conversion of ribose-5-phosphate to ribulose 5-phosphate.</text>
</comment>
<dbReference type="EC" id="5.3.1.6" evidence="3"/>
<keyword evidence="5" id="KW-1185">Reference proteome</keyword>
<dbReference type="eggNOG" id="COG0120">
    <property type="taxonomic scope" value="Bacteria"/>
</dbReference>
<organism evidence="4 5">
    <name type="scientific">Advenella kashmirensis W13003</name>
    <dbReference type="NCBI Taxonomy" id="1424334"/>
    <lineage>
        <taxon>Bacteria</taxon>
        <taxon>Pseudomonadati</taxon>
        <taxon>Pseudomonadota</taxon>
        <taxon>Betaproteobacteria</taxon>
        <taxon>Burkholderiales</taxon>
        <taxon>Alcaligenaceae</taxon>
    </lineage>
</organism>
<proteinExistence type="inferred from homology"/>
<dbReference type="InterPro" id="IPR004788">
    <property type="entry name" value="Ribose5P_isomerase_type_A"/>
</dbReference>
<dbReference type="OrthoDB" id="5870696at2"/>
<dbReference type="CDD" id="cd01398">
    <property type="entry name" value="RPI_A"/>
    <property type="match status" value="1"/>
</dbReference>
<evidence type="ECO:0000256" key="1">
    <source>
        <dbReference type="ARBA" id="ARBA00001713"/>
    </source>
</evidence>
<keyword evidence="2 3" id="KW-0413">Isomerase</keyword>